<dbReference type="InterPro" id="IPR055180">
    <property type="entry name" value="HsdR_RecA-like_helicase_dom_2"/>
</dbReference>
<dbReference type="Gene3D" id="3.90.1570.50">
    <property type="match status" value="1"/>
</dbReference>
<dbReference type="PANTHER" id="PTHR42927">
    <property type="entry name" value="HELICASE SUPERFAMILY 1 AND 2 DOMAIN-CONTAINING PROTEIN"/>
    <property type="match status" value="1"/>
</dbReference>
<dbReference type="Pfam" id="PF04313">
    <property type="entry name" value="HSDR_N"/>
    <property type="match status" value="1"/>
</dbReference>
<dbReference type="Gene3D" id="3.40.50.300">
    <property type="entry name" value="P-loop containing nucleotide triphosphate hydrolases"/>
    <property type="match status" value="2"/>
</dbReference>
<dbReference type="GeneID" id="93424739"/>
<dbReference type="Proteomes" id="UP000244925">
    <property type="component" value="Unassembled WGS sequence"/>
</dbReference>
<keyword evidence="3" id="KW-1185">Reference proteome</keyword>
<dbReference type="InterPro" id="IPR007409">
    <property type="entry name" value="Restrct_endonuc_type1_HsdR_N"/>
</dbReference>
<sequence length="1190" mass="136889">MNADNETRFEEHIEAALLASPLYIGRSSKDFDIKRRVDPGMLWQFLHAQHETWERLLKRFKTGDDALNAVIKDYNSKLDNGHSLVDILRNGLKIQGIPVKLMQTKPTLAGEDSNLHELYLANRFAVVRQMRYSEDKADKGNELDLCILLNGFPIITAELKNEGTGQNYTNGIYQYRHDRDPKNAMLRTALVHFVVDNNYAFMTTFLNGEDTSFLPFNVDSVNPQVPGDYATSYLWKDIWQADSLLNIIDHFIKSVTDNGKTVTFFPRYHQLRVVRNLIKWVEQEGPGHNYLIEHSAGSGKTKSMAWLAHQLVNLVNNDQTPVFDSIIMVTDRIVLNANMADDVNAFATEAGVVKDIRRGSKKLAKAINDGGRIIVSTVQKFSYALSELKRDKHRNYAVIIDEAHTAIGNESAKDIVNALSTDEDIQALIAEMECEGYESNEMDALMAYMQTMRQQMGHISYFAFTATPKDKTYALFGKKTTEGYVAHDYYTMKQAIDEKFILDVLRNYTTYKTMFEYIEKNSAHPTMAMTTEGVSGVNEPEELYGEKKSVALILRKLNQEPENMTLKARLALNYFMQHTRNKIGGKAKAMFVSDSRAAAVRYKKIFDNLLAEEYGSEFKTLVAFSGEVELPDGTKYTEDKMNGWGIKDDKIRETFDTPEYRILIVADKFQTGFDQPLLHTMYVDKMLGGIQCIQTLSRLNRCYDKGGVKKEDTMVIDFRNDADSVQKAFQKYYQTTILTGEVDTQRLYTLLDDIKVFKLYNTAERDQVVAAMVKEDAASAVSICNTIVRERETPLSNEDKDKFRKLVNRYIRSYGFMAQLLTYCDPELEREYIFLRALYPRLQYTKETLPMEILDRVDLNKLRLQMVMEGTIALENEDAELSSSRIGDVKAPVEDEKKTLREILDIVNEPYRGFLEDHDIVLRPLNHMMLTDPSINEAVRSGNSYGVLRELFSERAQDLVLDMSGKGIDLYEEFMNDTPFAREYIRNILDMALRNNQQSNIDLDLHRLSEKIIEEIRSEFAELAQTSRRLDEVAEYLINIIQKRTKPGLDGANDLLINSLNHLLCNDRLTELDRRAHFNTLVGKFEPFLKKLYYLINNRELTTREGAVDRTQFADCIFGHESLRRLKHTTDPRYFRFRDYLEKVRAWRNDEAHSAPEFTDEELKVAVHILVTMYAYVTAKSITDLEMNGL</sequence>
<gene>
    <name evidence="2" type="ORF">C5O25_09450</name>
</gene>
<feature type="domain" description="Helicase ATP-binding" evidence="1">
    <location>
        <begin position="281"/>
        <end position="486"/>
    </location>
</feature>
<dbReference type="Pfam" id="PF18766">
    <property type="entry name" value="SWI2_SNF2"/>
    <property type="match status" value="1"/>
</dbReference>
<dbReference type="GO" id="GO:0003677">
    <property type="term" value="F:DNA binding"/>
    <property type="evidence" value="ECO:0007669"/>
    <property type="project" value="UniProtKB-KW"/>
</dbReference>
<proteinExistence type="predicted"/>
<evidence type="ECO:0000313" key="2">
    <source>
        <dbReference type="EMBL" id="PWB06738.1"/>
    </source>
</evidence>
<evidence type="ECO:0000259" key="1">
    <source>
        <dbReference type="PROSITE" id="PS51192"/>
    </source>
</evidence>
<dbReference type="PANTHER" id="PTHR42927:SF1">
    <property type="entry name" value="HELICASE SUPERFAMILY 1 AND 2 DOMAIN-CONTAINING PROTEIN"/>
    <property type="match status" value="1"/>
</dbReference>
<dbReference type="GO" id="GO:0009035">
    <property type="term" value="F:type I site-specific deoxyribonuclease activity"/>
    <property type="evidence" value="ECO:0007669"/>
    <property type="project" value="UniProtKB-EC"/>
</dbReference>
<dbReference type="SUPFAM" id="SSF52540">
    <property type="entry name" value="P-loop containing nucleoside triphosphate hydrolases"/>
    <property type="match status" value="1"/>
</dbReference>
<evidence type="ECO:0000313" key="3">
    <source>
        <dbReference type="Proteomes" id="UP000244925"/>
    </source>
</evidence>
<dbReference type="InterPro" id="IPR040980">
    <property type="entry name" value="SWI2_SNF2"/>
</dbReference>
<comment type="caution">
    <text evidence="2">The sequence shown here is derived from an EMBL/GenBank/DDBJ whole genome shotgun (WGS) entry which is preliminary data.</text>
</comment>
<dbReference type="Pfam" id="PF22679">
    <property type="entry name" value="T1R_D3-like"/>
    <property type="match status" value="1"/>
</dbReference>
<keyword evidence="2" id="KW-0540">Nuclease</keyword>
<dbReference type="AlphaFoldDB" id="A0A2V1IW60"/>
<dbReference type="InterPro" id="IPR014001">
    <property type="entry name" value="Helicase_ATP-bd"/>
</dbReference>
<dbReference type="SMART" id="SM00487">
    <property type="entry name" value="DEXDc"/>
    <property type="match status" value="1"/>
</dbReference>
<name>A0A2V1IW60_9BACT</name>
<accession>A0A2V1IW60</accession>
<dbReference type="RefSeq" id="WP_107036497.1">
    <property type="nucleotide sequence ID" value="NZ_CP098825.1"/>
</dbReference>
<dbReference type="GO" id="GO:0009307">
    <property type="term" value="P:DNA restriction-modification system"/>
    <property type="evidence" value="ECO:0007669"/>
    <property type="project" value="UniProtKB-KW"/>
</dbReference>
<keyword evidence="2" id="KW-0378">Hydrolase</keyword>
<reference evidence="3" key="1">
    <citation type="submission" date="2018-02" db="EMBL/GenBank/DDBJ databases">
        <authorList>
            <person name="Clavel T."/>
            <person name="Strowig T."/>
        </authorList>
    </citation>
    <scope>NUCLEOTIDE SEQUENCE [LARGE SCALE GENOMIC DNA]</scope>
    <source>
        <strain evidence="3">DSM 100764</strain>
    </source>
</reference>
<dbReference type="GO" id="GO:0005524">
    <property type="term" value="F:ATP binding"/>
    <property type="evidence" value="ECO:0007669"/>
    <property type="project" value="UniProtKB-KW"/>
</dbReference>
<dbReference type="PROSITE" id="PS51192">
    <property type="entry name" value="HELICASE_ATP_BIND_1"/>
    <property type="match status" value="1"/>
</dbReference>
<keyword evidence="2" id="KW-0255">Endonuclease</keyword>
<protein>
    <submittedName>
        <fullName evidence="2">Type I restriction endonuclease subunit R</fullName>
    </submittedName>
</protein>
<organism evidence="2 3">
    <name type="scientific">Paramuribaculum intestinale</name>
    <dbReference type="NCBI Taxonomy" id="2094151"/>
    <lineage>
        <taxon>Bacteria</taxon>
        <taxon>Pseudomonadati</taxon>
        <taxon>Bacteroidota</taxon>
        <taxon>Bacteroidia</taxon>
        <taxon>Bacteroidales</taxon>
        <taxon>Muribaculaceae</taxon>
        <taxon>Paramuribaculum</taxon>
    </lineage>
</organism>
<dbReference type="InterPro" id="IPR027417">
    <property type="entry name" value="P-loop_NTPase"/>
</dbReference>
<dbReference type="EMBL" id="PUBV01000020">
    <property type="protein sequence ID" value="PWB06738.1"/>
    <property type="molecule type" value="Genomic_DNA"/>
</dbReference>